<dbReference type="Gene3D" id="3.30.420.10">
    <property type="entry name" value="Ribonuclease H-like superfamily/Ribonuclease H"/>
    <property type="match status" value="1"/>
</dbReference>
<dbReference type="PANTHER" id="PTHR22891">
    <property type="entry name" value="EUKARYOTIC TRANSLATION INITIATION FACTOR 2C"/>
    <property type="match status" value="1"/>
</dbReference>
<dbReference type="EMBL" id="BDGG01000012">
    <property type="protein sequence ID" value="GAV05337.1"/>
    <property type="molecule type" value="Genomic_DNA"/>
</dbReference>
<proteinExistence type="predicted"/>
<name>A0A1D1VV37_RAMVA</name>
<evidence type="ECO:0000259" key="1">
    <source>
        <dbReference type="PROSITE" id="PS50822"/>
    </source>
</evidence>
<evidence type="ECO:0000313" key="3">
    <source>
        <dbReference type="Proteomes" id="UP000186922"/>
    </source>
</evidence>
<sequence>MEVEEAYTEAVNSIAERHTRFNNGASMNKIIVYRQIETDDDMFLIYDKTNGELDYAKKAAKNLNAKLVYVVAVKRRSSRFFGASMGNPRPGTVIDQDVTLPNRFDFYIVSHAGRKGSVMPTYYFIVHDDLELPPNVLQQFTFQMCHMYYNWSGTIKVPAVCQYAFKQAVMCGEVTKMAAGKKLR</sequence>
<dbReference type="SMART" id="SM00950">
    <property type="entry name" value="Piwi"/>
    <property type="match status" value="1"/>
</dbReference>
<gene>
    <name evidence="2" type="primary">RvY_15486-1</name>
    <name evidence="2" type="synonym">RvY_15486.1</name>
    <name evidence="2" type="ORF">RvY_15486</name>
</gene>
<dbReference type="InterPro" id="IPR012337">
    <property type="entry name" value="RNaseH-like_sf"/>
</dbReference>
<reference evidence="2 3" key="1">
    <citation type="journal article" date="2016" name="Nat. Commun.">
        <title>Extremotolerant tardigrade genome and improved radiotolerance of human cultured cells by tardigrade-unique protein.</title>
        <authorList>
            <person name="Hashimoto T."/>
            <person name="Horikawa D.D."/>
            <person name="Saito Y."/>
            <person name="Kuwahara H."/>
            <person name="Kozuka-Hata H."/>
            <person name="Shin-I T."/>
            <person name="Minakuchi Y."/>
            <person name="Ohishi K."/>
            <person name="Motoyama A."/>
            <person name="Aizu T."/>
            <person name="Enomoto A."/>
            <person name="Kondo K."/>
            <person name="Tanaka S."/>
            <person name="Hara Y."/>
            <person name="Koshikawa S."/>
            <person name="Sagara H."/>
            <person name="Miura T."/>
            <person name="Yokobori S."/>
            <person name="Miyagawa K."/>
            <person name="Suzuki Y."/>
            <person name="Kubo T."/>
            <person name="Oyama M."/>
            <person name="Kohara Y."/>
            <person name="Fujiyama A."/>
            <person name="Arakawa K."/>
            <person name="Katayama T."/>
            <person name="Toyoda A."/>
            <person name="Kunieda T."/>
        </authorList>
    </citation>
    <scope>NUCLEOTIDE SEQUENCE [LARGE SCALE GENOMIC DNA]</scope>
    <source>
        <strain evidence="2 3">YOKOZUNA-1</strain>
    </source>
</reference>
<dbReference type="InterPro" id="IPR003165">
    <property type="entry name" value="Piwi"/>
</dbReference>
<dbReference type="AlphaFoldDB" id="A0A1D1VV37"/>
<dbReference type="SUPFAM" id="SSF53098">
    <property type="entry name" value="Ribonuclease H-like"/>
    <property type="match status" value="1"/>
</dbReference>
<accession>A0A1D1VV37</accession>
<comment type="caution">
    <text evidence="2">The sequence shown here is derived from an EMBL/GenBank/DDBJ whole genome shotgun (WGS) entry which is preliminary data.</text>
</comment>
<dbReference type="Proteomes" id="UP000186922">
    <property type="component" value="Unassembled WGS sequence"/>
</dbReference>
<dbReference type="InterPro" id="IPR036397">
    <property type="entry name" value="RNaseH_sf"/>
</dbReference>
<organism evidence="2 3">
    <name type="scientific">Ramazzottius varieornatus</name>
    <name type="common">Water bear</name>
    <name type="synonym">Tardigrade</name>
    <dbReference type="NCBI Taxonomy" id="947166"/>
    <lineage>
        <taxon>Eukaryota</taxon>
        <taxon>Metazoa</taxon>
        <taxon>Ecdysozoa</taxon>
        <taxon>Tardigrada</taxon>
        <taxon>Eutardigrada</taxon>
        <taxon>Parachela</taxon>
        <taxon>Hypsibioidea</taxon>
        <taxon>Ramazzottiidae</taxon>
        <taxon>Ramazzottius</taxon>
    </lineage>
</organism>
<dbReference type="OrthoDB" id="445936at2759"/>
<dbReference type="STRING" id="947166.A0A1D1VV37"/>
<dbReference type="Pfam" id="PF02171">
    <property type="entry name" value="Piwi"/>
    <property type="match status" value="1"/>
</dbReference>
<dbReference type="GO" id="GO:0003676">
    <property type="term" value="F:nucleic acid binding"/>
    <property type="evidence" value="ECO:0007669"/>
    <property type="project" value="InterPro"/>
</dbReference>
<protein>
    <recommendedName>
        <fullName evidence="1">Piwi domain-containing protein</fullName>
    </recommendedName>
</protein>
<keyword evidence="3" id="KW-1185">Reference proteome</keyword>
<feature type="domain" description="Piwi" evidence="1">
    <location>
        <begin position="29"/>
        <end position="176"/>
    </location>
</feature>
<dbReference type="PROSITE" id="PS50822">
    <property type="entry name" value="PIWI"/>
    <property type="match status" value="1"/>
</dbReference>
<evidence type="ECO:0000313" key="2">
    <source>
        <dbReference type="EMBL" id="GAV05337.1"/>
    </source>
</evidence>